<dbReference type="AlphaFoldDB" id="A0A1G9ILN0"/>
<feature type="chain" id="PRO_5011540848" description="Adhesin domain-containing protein" evidence="1">
    <location>
        <begin position="20"/>
        <end position="230"/>
    </location>
</feature>
<accession>A0A1G9ILN0</accession>
<evidence type="ECO:0000313" key="3">
    <source>
        <dbReference type="Proteomes" id="UP000198510"/>
    </source>
</evidence>
<feature type="signal peptide" evidence="1">
    <location>
        <begin position="1"/>
        <end position="19"/>
    </location>
</feature>
<evidence type="ECO:0000313" key="2">
    <source>
        <dbReference type="EMBL" id="SDL25985.1"/>
    </source>
</evidence>
<dbReference type="EMBL" id="FNFO01000005">
    <property type="protein sequence ID" value="SDL25985.1"/>
    <property type="molecule type" value="Genomic_DNA"/>
</dbReference>
<name>A0A1G9ILN0_9BACT</name>
<sequence length="230" mass="25121">MRFLLLTSLLLGLSFAGRAQRRVEKQLPLTSGQALRLKLELADSIVVKTWDRPEAQVIALVSINDGQDDDAYALNTETTPDTVAFVADIPDLDSLARPLPDKTSHKVMYSRRNGQAWGVTVDIRYEVFLPKGVPLALETINGSLVIPPTGAPLRVHSISGKVDLFVPRNQGTDVTAKTVMGVLYTDFPFEPVREDGLYRIAGQENALTINGGGIPLTLETVTGDVLIHQY</sequence>
<protein>
    <recommendedName>
        <fullName evidence="4">Adhesin domain-containing protein</fullName>
    </recommendedName>
</protein>
<proteinExistence type="predicted"/>
<keyword evidence="1" id="KW-0732">Signal</keyword>
<evidence type="ECO:0008006" key="4">
    <source>
        <dbReference type="Google" id="ProtNLM"/>
    </source>
</evidence>
<organism evidence="2 3">
    <name type="scientific">Catalinimonas alkaloidigena</name>
    <dbReference type="NCBI Taxonomy" id="1075417"/>
    <lineage>
        <taxon>Bacteria</taxon>
        <taxon>Pseudomonadati</taxon>
        <taxon>Bacteroidota</taxon>
        <taxon>Cytophagia</taxon>
        <taxon>Cytophagales</taxon>
        <taxon>Catalimonadaceae</taxon>
        <taxon>Catalinimonas</taxon>
    </lineage>
</organism>
<keyword evidence="3" id="KW-1185">Reference proteome</keyword>
<evidence type="ECO:0000256" key="1">
    <source>
        <dbReference type="SAM" id="SignalP"/>
    </source>
</evidence>
<dbReference type="Proteomes" id="UP000198510">
    <property type="component" value="Unassembled WGS sequence"/>
</dbReference>
<dbReference type="RefSeq" id="WP_089682946.1">
    <property type="nucleotide sequence ID" value="NZ_FNFO01000005.1"/>
</dbReference>
<gene>
    <name evidence="2" type="ORF">SAMN05421823_10539</name>
</gene>
<dbReference type="STRING" id="1075417.SAMN05421823_10539"/>
<reference evidence="2 3" key="1">
    <citation type="submission" date="2016-10" db="EMBL/GenBank/DDBJ databases">
        <authorList>
            <person name="de Groot N.N."/>
        </authorList>
    </citation>
    <scope>NUCLEOTIDE SEQUENCE [LARGE SCALE GENOMIC DNA]</scope>
    <source>
        <strain evidence="2 3">DSM 25186</strain>
    </source>
</reference>
<dbReference type="OrthoDB" id="1115882at2"/>